<dbReference type="EMBL" id="BMJQ01000004">
    <property type="protein sequence ID" value="GGF14778.1"/>
    <property type="molecule type" value="Genomic_DNA"/>
</dbReference>
<gene>
    <name evidence="6" type="primary">mazG</name>
    <name evidence="6" type="ORF">GCM10011611_20680</name>
</gene>
<name>A0A8J2YSE1_9PROT</name>
<dbReference type="SUPFAM" id="SSF101386">
    <property type="entry name" value="all-alpha NTP pyrophosphatases"/>
    <property type="match status" value="2"/>
</dbReference>
<dbReference type="GO" id="GO:0047693">
    <property type="term" value="F:ATP diphosphatase activity"/>
    <property type="evidence" value="ECO:0007669"/>
    <property type="project" value="UniProtKB-EC"/>
</dbReference>
<dbReference type="Pfam" id="PF03819">
    <property type="entry name" value="MazG"/>
    <property type="match status" value="2"/>
</dbReference>
<dbReference type="NCBIfam" id="NF007113">
    <property type="entry name" value="PRK09562.1"/>
    <property type="match status" value="1"/>
</dbReference>
<organism evidence="6 7">
    <name type="scientific">Aliidongia dinghuensis</name>
    <dbReference type="NCBI Taxonomy" id="1867774"/>
    <lineage>
        <taxon>Bacteria</taxon>
        <taxon>Pseudomonadati</taxon>
        <taxon>Pseudomonadota</taxon>
        <taxon>Alphaproteobacteria</taxon>
        <taxon>Rhodospirillales</taxon>
        <taxon>Dongiaceae</taxon>
        <taxon>Aliidongia</taxon>
    </lineage>
</organism>
<dbReference type="InterPro" id="IPR011551">
    <property type="entry name" value="NTP_PyrPHydrolase_MazG"/>
</dbReference>
<dbReference type="GO" id="GO:0046076">
    <property type="term" value="P:dTTP catabolic process"/>
    <property type="evidence" value="ECO:0007669"/>
    <property type="project" value="TreeGrafter"/>
</dbReference>
<dbReference type="AlphaFoldDB" id="A0A8J2YSE1"/>
<comment type="caution">
    <text evidence="6">The sequence shown here is derived from an EMBL/GenBank/DDBJ whole genome shotgun (WGS) entry which is preliminary data.</text>
</comment>
<feature type="domain" description="NTP pyrophosphohydrolase MazG-like" evidence="5">
    <location>
        <begin position="34"/>
        <end position="107"/>
    </location>
</feature>
<comment type="catalytic activity">
    <reaction evidence="1">
        <text>ATP + H2O = AMP + diphosphate + H(+)</text>
        <dbReference type="Rhea" id="RHEA:14245"/>
        <dbReference type="ChEBI" id="CHEBI:15377"/>
        <dbReference type="ChEBI" id="CHEBI:15378"/>
        <dbReference type="ChEBI" id="CHEBI:30616"/>
        <dbReference type="ChEBI" id="CHEBI:33019"/>
        <dbReference type="ChEBI" id="CHEBI:456215"/>
        <dbReference type="EC" id="3.6.1.8"/>
    </reaction>
</comment>
<dbReference type="InterPro" id="IPR048011">
    <property type="entry name" value="NTP-PPase_MazG-like_C"/>
</dbReference>
<dbReference type="InterPro" id="IPR048015">
    <property type="entry name" value="NTP-PPase_MazG-like_N"/>
</dbReference>
<evidence type="ECO:0000256" key="4">
    <source>
        <dbReference type="ARBA" id="ARBA00074799"/>
    </source>
</evidence>
<comment type="similarity">
    <text evidence="2">Belongs to the nucleoside triphosphate pyrophosphohydrolase family.</text>
</comment>
<dbReference type="PANTHER" id="PTHR30522">
    <property type="entry name" value="NUCLEOSIDE TRIPHOSPHATE PYROPHOSPHOHYDROLASE"/>
    <property type="match status" value="1"/>
</dbReference>
<evidence type="ECO:0000313" key="6">
    <source>
        <dbReference type="EMBL" id="GGF14778.1"/>
    </source>
</evidence>
<protein>
    <recommendedName>
        <fullName evidence="4">Nucleoside triphosphate pyrophosphohydrolase</fullName>
        <ecNumber evidence="3">3.6.1.8</ecNumber>
    </recommendedName>
</protein>
<sequence length="276" mass="30485">MSIPPPSGTGIDRLLRIMAQLRSKDGGCPWDIEQDFSTIAPYTIEEAYEVADAIEKRDMPALKDELGDLLFQVVFHGRMAEEAGLFGFEEIADAISEKMVRRHPHVFTSEAGDGTAVATAADQTVNWERMKAAERASQAQEAERHSALDGVIAGLPALTRAVKIQKRAARVGFDWTEPAPILDKIEEEIDELRAELTNGAAAERIEDELGDLIFALANLARRLDLDAEGALRRATAKFERRFRAMEALATAEGRPFDSLPLDEQDALWNRVKANEG</sequence>
<evidence type="ECO:0000313" key="7">
    <source>
        <dbReference type="Proteomes" id="UP000646365"/>
    </source>
</evidence>
<dbReference type="Gene3D" id="1.10.287.1080">
    <property type="entry name" value="MazG-like"/>
    <property type="match status" value="2"/>
</dbReference>
<dbReference type="InterPro" id="IPR004518">
    <property type="entry name" value="MazG-like_dom"/>
</dbReference>
<dbReference type="Proteomes" id="UP000646365">
    <property type="component" value="Unassembled WGS sequence"/>
</dbReference>
<dbReference type="PANTHER" id="PTHR30522:SF0">
    <property type="entry name" value="NUCLEOSIDE TRIPHOSPHATE PYROPHOSPHOHYDROLASE"/>
    <property type="match status" value="1"/>
</dbReference>
<dbReference type="FunFam" id="1.10.287.1080:FF:000001">
    <property type="entry name" value="Nucleoside triphosphate pyrophosphohydrolase"/>
    <property type="match status" value="1"/>
</dbReference>
<reference evidence="6" key="2">
    <citation type="submission" date="2020-09" db="EMBL/GenBank/DDBJ databases">
        <authorList>
            <person name="Sun Q."/>
            <person name="Zhou Y."/>
        </authorList>
    </citation>
    <scope>NUCLEOTIDE SEQUENCE</scope>
    <source>
        <strain evidence="6">CGMCC 1.15725</strain>
    </source>
</reference>
<dbReference type="GO" id="GO:0046061">
    <property type="term" value="P:dATP catabolic process"/>
    <property type="evidence" value="ECO:0007669"/>
    <property type="project" value="TreeGrafter"/>
</dbReference>
<dbReference type="GO" id="GO:0046047">
    <property type="term" value="P:TTP catabolic process"/>
    <property type="evidence" value="ECO:0007669"/>
    <property type="project" value="TreeGrafter"/>
</dbReference>
<dbReference type="CDD" id="cd11528">
    <property type="entry name" value="NTP-PPase_MazG_Nterm"/>
    <property type="match status" value="1"/>
</dbReference>
<evidence type="ECO:0000259" key="5">
    <source>
        <dbReference type="Pfam" id="PF03819"/>
    </source>
</evidence>
<evidence type="ECO:0000256" key="1">
    <source>
        <dbReference type="ARBA" id="ARBA00052141"/>
    </source>
</evidence>
<dbReference type="GO" id="GO:0046052">
    <property type="term" value="P:UTP catabolic process"/>
    <property type="evidence" value="ECO:0007669"/>
    <property type="project" value="TreeGrafter"/>
</dbReference>
<dbReference type="GO" id="GO:0046081">
    <property type="term" value="P:dUTP catabolic process"/>
    <property type="evidence" value="ECO:0007669"/>
    <property type="project" value="TreeGrafter"/>
</dbReference>
<feature type="domain" description="NTP pyrophosphohydrolase MazG-like" evidence="5">
    <location>
        <begin position="182"/>
        <end position="241"/>
    </location>
</feature>
<proteinExistence type="inferred from homology"/>
<dbReference type="GO" id="GO:0006950">
    <property type="term" value="P:response to stress"/>
    <property type="evidence" value="ECO:0007669"/>
    <property type="project" value="UniProtKB-ARBA"/>
</dbReference>
<dbReference type="EC" id="3.6.1.8" evidence="3"/>
<dbReference type="RefSeq" id="WP_189045235.1">
    <property type="nucleotide sequence ID" value="NZ_BMJQ01000004.1"/>
</dbReference>
<evidence type="ECO:0000256" key="3">
    <source>
        <dbReference type="ARBA" id="ARBA00066372"/>
    </source>
</evidence>
<dbReference type="NCBIfam" id="TIGR00444">
    <property type="entry name" value="mazG"/>
    <property type="match status" value="1"/>
</dbReference>
<keyword evidence="7" id="KW-1185">Reference proteome</keyword>
<dbReference type="FunFam" id="1.10.287.1080:FF:000003">
    <property type="entry name" value="Nucleoside triphosphate pyrophosphohydrolase"/>
    <property type="match status" value="1"/>
</dbReference>
<evidence type="ECO:0000256" key="2">
    <source>
        <dbReference type="ARBA" id="ARBA00061115"/>
    </source>
</evidence>
<dbReference type="GO" id="GO:0006203">
    <property type="term" value="P:dGTP catabolic process"/>
    <property type="evidence" value="ECO:0007669"/>
    <property type="project" value="TreeGrafter"/>
</dbReference>
<reference evidence="6" key="1">
    <citation type="journal article" date="2014" name="Int. J. Syst. Evol. Microbiol.">
        <title>Complete genome sequence of Corynebacterium casei LMG S-19264T (=DSM 44701T), isolated from a smear-ripened cheese.</title>
        <authorList>
            <consortium name="US DOE Joint Genome Institute (JGI-PGF)"/>
            <person name="Walter F."/>
            <person name="Albersmeier A."/>
            <person name="Kalinowski J."/>
            <person name="Ruckert C."/>
        </authorList>
    </citation>
    <scope>NUCLEOTIDE SEQUENCE</scope>
    <source>
        <strain evidence="6">CGMCC 1.15725</strain>
    </source>
</reference>
<accession>A0A8J2YSE1</accession>
<dbReference type="CDD" id="cd11529">
    <property type="entry name" value="NTP-PPase_MazG_Cterm"/>
    <property type="match status" value="1"/>
</dbReference>